<accession>A0A7W6GS81</accession>
<evidence type="ECO:0000256" key="1">
    <source>
        <dbReference type="SAM" id="SignalP"/>
    </source>
</evidence>
<dbReference type="PROSITE" id="PS51257">
    <property type="entry name" value="PROKAR_LIPOPROTEIN"/>
    <property type="match status" value="1"/>
</dbReference>
<keyword evidence="3" id="KW-1185">Reference proteome</keyword>
<comment type="caution">
    <text evidence="2">The sequence shown here is derived from an EMBL/GenBank/DDBJ whole genome shotgun (WGS) entry which is preliminary data.</text>
</comment>
<dbReference type="AlphaFoldDB" id="A0A7W6GS81"/>
<dbReference type="EMBL" id="JACIEJ010000004">
    <property type="protein sequence ID" value="MBB3985670.1"/>
    <property type="molecule type" value="Genomic_DNA"/>
</dbReference>
<name>A0A7W6GS81_9RHOB</name>
<gene>
    <name evidence="2" type="ORF">GGQ68_002003</name>
</gene>
<protein>
    <submittedName>
        <fullName evidence="2">L-serine deaminase</fullName>
    </submittedName>
</protein>
<sequence>MQKQRVFLSMLASIFLASCGSMFGSQSEVGMASGGASALVLEKDALSGAPGNIASDSMAFCSQYPSRC</sequence>
<feature type="chain" id="PRO_5030735843" evidence="1">
    <location>
        <begin position="24"/>
        <end position="68"/>
    </location>
</feature>
<dbReference type="Proteomes" id="UP000541426">
    <property type="component" value="Unassembled WGS sequence"/>
</dbReference>
<evidence type="ECO:0000313" key="2">
    <source>
        <dbReference type="EMBL" id="MBB3985670.1"/>
    </source>
</evidence>
<reference evidence="2 3" key="1">
    <citation type="submission" date="2020-08" db="EMBL/GenBank/DDBJ databases">
        <title>Genomic Encyclopedia of Type Strains, Phase IV (KMG-IV): sequencing the most valuable type-strain genomes for metagenomic binning, comparative biology and taxonomic classification.</title>
        <authorList>
            <person name="Goeker M."/>
        </authorList>
    </citation>
    <scope>NUCLEOTIDE SEQUENCE [LARGE SCALE GENOMIC DNA]</scope>
    <source>
        <strain evidence="2 3">DSM 102235</strain>
    </source>
</reference>
<feature type="signal peptide" evidence="1">
    <location>
        <begin position="1"/>
        <end position="23"/>
    </location>
</feature>
<evidence type="ECO:0000313" key="3">
    <source>
        <dbReference type="Proteomes" id="UP000541426"/>
    </source>
</evidence>
<keyword evidence="1" id="KW-0732">Signal</keyword>
<organism evidence="2 3">
    <name type="scientific">Sagittula marina</name>
    <dbReference type="NCBI Taxonomy" id="943940"/>
    <lineage>
        <taxon>Bacteria</taxon>
        <taxon>Pseudomonadati</taxon>
        <taxon>Pseudomonadota</taxon>
        <taxon>Alphaproteobacteria</taxon>
        <taxon>Rhodobacterales</taxon>
        <taxon>Roseobacteraceae</taxon>
        <taxon>Sagittula</taxon>
    </lineage>
</organism>
<proteinExistence type="predicted"/>